<feature type="compositionally biased region" description="Polar residues" evidence="1">
    <location>
        <begin position="53"/>
        <end position="66"/>
    </location>
</feature>
<evidence type="ECO:0000313" key="4">
    <source>
        <dbReference type="Proteomes" id="UP001290894"/>
    </source>
</evidence>
<accession>A0ABU5MNV0</accession>
<keyword evidence="2" id="KW-0812">Transmembrane</keyword>
<keyword evidence="4" id="KW-1185">Reference proteome</keyword>
<reference evidence="3 4" key="1">
    <citation type="submission" date="2023-12" db="EMBL/GenBank/DDBJ databases">
        <title>'Antibacterial potential of Stenotrophomonas maltophilia cystic fibrosis isolates' (manuscript under preparation).</title>
        <authorList>
            <person name="Crisan C.V."/>
            <person name="Pettis M."/>
            <person name="Goldberg J.B."/>
        </authorList>
    </citation>
    <scope>NUCLEOTIDE SEQUENCE [LARGE SCALE GENOMIC DNA]</scope>
    <source>
        <strain evidence="3 4">CCV155</strain>
    </source>
</reference>
<gene>
    <name evidence="3" type="ORF">U5F72_21015</name>
</gene>
<keyword evidence="2" id="KW-1133">Transmembrane helix</keyword>
<dbReference type="EMBL" id="JAXUAC010000067">
    <property type="protein sequence ID" value="MDZ7514287.1"/>
    <property type="molecule type" value="Genomic_DNA"/>
</dbReference>
<organism evidence="3 4">
    <name type="scientific">Stenotrophomonas muris</name>
    <dbReference type="NCBI Taxonomy" id="2963283"/>
    <lineage>
        <taxon>Bacteria</taxon>
        <taxon>Pseudomonadati</taxon>
        <taxon>Pseudomonadota</taxon>
        <taxon>Gammaproteobacteria</taxon>
        <taxon>Lysobacterales</taxon>
        <taxon>Lysobacteraceae</taxon>
        <taxon>Stenotrophomonas</taxon>
    </lineage>
</organism>
<feature type="region of interest" description="Disordered" evidence="1">
    <location>
        <begin position="29"/>
        <end position="66"/>
    </location>
</feature>
<sequence>MSRSLVYGMVVIGAIATISWLACRPSDVTGNKGDGVPRSERGASPTDAASELSIHQSSRSPPQSTESRLALGGKAFLLKIDAPHYEGDASEYIDIRIAAARSGNAQSSYEIHNRIASCKRALNSGDADEYKAYASVGLGEQYSRKIEQEIDHCQGLIGRTELGDENWLSLAAAQGSVEARLIFAKDPKAIIGDLTEALKDPERITNYRRDAIDYLNESVSLGSVDSIEALADIHDRGIITDKSPEKSLAYWLAYQRAQPNSHSAASIARLSKLLHPNQIERSNEMSEAIYRSCCL</sequence>
<dbReference type="Proteomes" id="UP001290894">
    <property type="component" value="Unassembled WGS sequence"/>
</dbReference>
<protein>
    <recommendedName>
        <fullName evidence="5">Secreted protein</fullName>
    </recommendedName>
</protein>
<comment type="caution">
    <text evidence="3">The sequence shown here is derived from an EMBL/GenBank/DDBJ whole genome shotgun (WGS) entry which is preliminary data.</text>
</comment>
<evidence type="ECO:0008006" key="5">
    <source>
        <dbReference type="Google" id="ProtNLM"/>
    </source>
</evidence>
<feature type="transmembrane region" description="Helical" evidence="2">
    <location>
        <begin position="6"/>
        <end position="23"/>
    </location>
</feature>
<dbReference type="RefSeq" id="WP_164077779.1">
    <property type="nucleotide sequence ID" value="NZ_CP196982.1"/>
</dbReference>
<evidence type="ECO:0000256" key="1">
    <source>
        <dbReference type="SAM" id="MobiDB-lite"/>
    </source>
</evidence>
<keyword evidence="2" id="KW-0472">Membrane</keyword>
<dbReference type="PROSITE" id="PS51257">
    <property type="entry name" value="PROKAR_LIPOPROTEIN"/>
    <property type="match status" value="1"/>
</dbReference>
<proteinExistence type="predicted"/>
<dbReference type="InterPro" id="IPR011990">
    <property type="entry name" value="TPR-like_helical_dom_sf"/>
</dbReference>
<name>A0ABU5MNV0_9GAMM</name>
<dbReference type="Gene3D" id="1.25.40.10">
    <property type="entry name" value="Tetratricopeptide repeat domain"/>
    <property type="match status" value="1"/>
</dbReference>
<evidence type="ECO:0000256" key="2">
    <source>
        <dbReference type="SAM" id="Phobius"/>
    </source>
</evidence>
<evidence type="ECO:0000313" key="3">
    <source>
        <dbReference type="EMBL" id="MDZ7514287.1"/>
    </source>
</evidence>